<dbReference type="RefSeq" id="WP_013513112.1">
    <property type="nucleotide sequence ID" value="NC_014844.1"/>
</dbReference>
<dbReference type="InterPro" id="IPR013216">
    <property type="entry name" value="Methyltransf_11"/>
</dbReference>
<dbReference type="HOGENOM" id="CLU_037990_14_0_7"/>
<dbReference type="KEGG" id="das:Daes_0148"/>
<organism evidence="5 6">
    <name type="scientific">Pseudodesulfovibrio aespoeensis (strain ATCC 700646 / DSM 10631 / Aspo-2)</name>
    <name type="common">Desulfovibrio aespoeensis</name>
    <dbReference type="NCBI Taxonomy" id="643562"/>
    <lineage>
        <taxon>Bacteria</taxon>
        <taxon>Pseudomonadati</taxon>
        <taxon>Thermodesulfobacteriota</taxon>
        <taxon>Desulfovibrionia</taxon>
        <taxon>Desulfovibrionales</taxon>
        <taxon>Desulfovibrionaceae</taxon>
    </lineage>
</organism>
<evidence type="ECO:0000313" key="5">
    <source>
        <dbReference type="EMBL" id="ADU61175.1"/>
    </source>
</evidence>
<accession>E6VV24</accession>
<dbReference type="AlphaFoldDB" id="E6VV24"/>
<dbReference type="PANTHER" id="PTHR43464">
    <property type="entry name" value="METHYLTRANSFERASE"/>
    <property type="match status" value="1"/>
</dbReference>
<dbReference type="GO" id="GO:0008757">
    <property type="term" value="F:S-adenosylmethionine-dependent methyltransferase activity"/>
    <property type="evidence" value="ECO:0007669"/>
    <property type="project" value="InterPro"/>
</dbReference>
<evidence type="ECO:0000256" key="2">
    <source>
        <dbReference type="ARBA" id="ARBA00022679"/>
    </source>
</evidence>
<dbReference type="EMBL" id="CP002431">
    <property type="protein sequence ID" value="ADU61175.1"/>
    <property type="molecule type" value="Genomic_DNA"/>
</dbReference>
<evidence type="ECO:0000259" key="4">
    <source>
        <dbReference type="Pfam" id="PF08241"/>
    </source>
</evidence>
<keyword evidence="3" id="KW-0949">S-adenosyl-L-methionine</keyword>
<keyword evidence="6" id="KW-1185">Reference proteome</keyword>
<proteinExistence type="predicted"/>
<dbReference type="InterPro" id="IPR029063">
    <property type="entry name" value="SAM-dependent_MTases_sf"/>
</dbReference>
<sequence length="238" mass="26701">MDWDPERYEQWFDTAEGRFALDCETRLLQSVLAGWPRRGHKLLELGCGTGLILEMLYQMGFDVTGLDNSPEMIMAARRRLGNRAELHLGNGELTPYADNEFDYALIWATLEFSDDPAAMLTEAARVAEKGVLVGFLNKHSLYYAMNVRNTGSTLDAGTWHTWCEIQDMIKRATGFRPTTAQSVLPGPLQTWKAGRLAQCVNCGLYPPFVGAFGAARVDFVNMKPLNPLFAWRTEPEMG</sequence>
<evidence type="ECO:0000256" key="3">
    <source>
        <dbReference type="ARBA" id="ARBA00022691"/>
    </source>
</evidence>
<dbReference type="eggNOG" id="COG2226">
    <property type="taxonomic scope" value="Bacteria"/>
</dbReference>
<keyword evidence="1 5" id="KW-0489">Methyltransferase</keyword>
<dbReference type="Proteomes" id="UP000002191">
    <property type="component" value="Chromosome"/>
</dbReference>
<dbReference type="PANTHER" id="PTHR43464:SF19">
    <property type="entry name" value="UBIQUINONE BIOSYNTHESIS O-METHYLTRANSFERASE, MITOCHONDRIAL"/>
    <property type="match status" value="1"/>
</dbReference>
<name>E6VV24_PSEA9</name>
<evidence type="ECO:0000313" key="6">
    <source>
        <dbReference type="Proteomes" id="UP000002191"/>
    </source>
</evidence>
<gene>
    <name evidence="5" type="ordered locus">Daes_0148</name>
</gene>
<dbReference type="GO" id="GO:0032259">
    <property type="term" value="P:methylation"/>
    <property type="evidence" value="ECO:0007669"/>
    <property type="project" value="UniProtKB-KW"/>
</dbReference>
<dbReference type="Gene3D" id="3.40.50.150">
    <property type="entry name" value="Vaccinia Virus protein VP39"/>
    <property type="match status" value="1"/>
</dbReference>
<dbReference type="SUPFAM" id="SSF53335">
    <property type="entry name" value="S-adenosyl-L-methionine-dependent methyltransferases"/>
    <property type="match status" value="1"/>
</dbReference>
<reference evidence="6" key="1">
    <citation type="submission" date="2010-12" db="EMBL/GenBank/DDBJ databases">
        <title>Complete sequence of Desulfovibrio aespoeensis Aspo-2.</title>
        <authorList>
            <consortium name="US DOE Joint Genome Institute"/>
            <person name="Lucas S."/>
            <person name="Copeland A."/>
            <person name="Lapidus A."/>
            <person name="Cheng J.-F."/>
            <person name="Goodwin L."/>
            <person name="Pitluck S."/>
            <person name="Chertkov O."/>
            <person name="Misra M."/>
            <person name="Detter J.C."/>
            <person name="Han C."/>
            <person name="Tapia R."/>
            <person name="Land M."/>
            <person name="Hauser L."/>
            <person name="Kyrpides N."/>
            <person name="Ivanova N."/>
            <person name="Ovchinnikova G."/>
            <person name="Pedersen K."/>
            <person name="Jagevall S."/>
            <person name="Hazen T."/>
            <person name="Woyke T."/>
        </authorList>
    </citation>
    <scope>NUCLEOTIDE SEQUENCE [LARGE SCALE GENOMIC DNA]</scope>
    <source>
        <strain evidence="6">ATCC 700646 / DSM 10631 / Aspo-2</strain>
    </source>
</reference>
<dbReference type="CDD" id="cd02440">
    <property type="entry name" value="AdoMet_MTases"/>
    <property type="match status" value="1"/>
</dbReference>
<reference evidence="5 6" key="2">
    <citation type="journal article" date="2014" name="Genome Announc.">
        <title>Complete Genome Sequence of the Subsurface, Mesophilic Sulfate-Reducing Bacterium Desulfovibrio aespoeensis Aspo-2.</title>
        <authorList>
            <person name="Pedersen K."/>
            <person name="Bengtsson A."/>
            <person name="Edlund J."/>
            <person name="Rabe L."/>
            <person name="Hazen T."/>
            <person name="Chakraborty R."/>
            <person name="Goodwin L."/>
            <person name="Shapiro N."/>
        </authorList>
    </citation>
    <scope>NUCLEOTIDE SEQUENCE [LARGE SCALE GENOMIC DNA]</scope>
    <source>
        <strain evidence="6">ATCC 700646 / DSM 10631 / Aspo-2</strain>
    </source>
</reference>
<dbReference type="OrthoDB" id="9782767at2"/>
<evidence type="ECO:0000256" key="1">
    <source>
        <dbReference type="ARBA" id="ARBA00022603"/>
    </source>
</evidence>
<dbReference type="Pfam" id="PF08241">
    <property type="entry name" value="Methyltransf_11"/>
    <property type="match status" value="1"/>
</dbReference>
<protein>
    <submittedName>
        <fullName evidence="5">Methyltransferase type 11</fullName>
    </submittedName>
</protein>
<keyword evidence="2 5" id="KW-0808">Transferase</keyword>
<feature type="domain" description="Methyltransferase type 11" evidence="4">
    <location>
        <begin position="43"/>
        <end position="130"/>
    </location>
</feature>